<dbReference type="PANTHER" id="PTHR31900:SF34">
    <property type="entry name" value="EMB|CAB62440.1-RELATED"/>
    <property type="match status" value="1"/>
</dbReference>
<dbReference type="EMBL" id="QGKW02001660">
    <property type="protein sequence ID" value="KAF2577463.1"/>
    <property type="molecule type" value="Genomic_DNA"/>
</dbReference>
<dbReference type="SMART" id="SM00579">
    <property type="entry name" value="FBD"/>
    <property type="match status" value="1"/>
</dbReference>
<dbReference type="PANTHER" id="PTHR31900">
    <property type="entry name" value="F-BOX/RNI SUPERFAMILY PROTEIN-RELATED"/>
    <property type="match status" value="1"/>
</dbReference>
<evidence type="ECO:0000259" key="2">
    <source>
        <dbReference type="SMART" id="SM00579"/>
    </source>
</evidence>
<comment type="caution">
    <text evidence="3">The sequence shown here is derived from an EMBL/GenBank/DDBJ whole genome shotgun (WGS) entry which is preliminary data.</text>
</comment>
<sequence length="371" mass="41569">MEKNETRSISEFADDLLLKMLHRLPSKNVVATTAQKLVYSSSLETVILENVSLEDVPLDARFVCLKSLHLLSVRFSTDESVETLLSVRFFIRDGMVSWNQPSSVPECLSSSHLEILEWRQYKGTKTEIEAAKYILANGSRLKKATFYSESAEKRGLLKELECVARDSCTFVFDTRSLGGTLLKTDWRLTLFLTFDAVAYLWTNMLNLDPSLLVTISITQPKHLYSSASYSSTPPPVLQKFFSVVFFFLVQHVNIGMAIKDLDQWDGSKTGWATGSMMLPVSQAPSICTGGASSSHHKKFENSLSAEEEDPVPAMEDEVDGAEEKSSSFCRLLVIKMKNKKCDCLTRRDTLEDEPAAVRDGMGRINLFDIPT</sequence>
<protein>
    <recommendedName>
        <fullName evidence="2">FBD domain-containing protein</fullName>
    </recommendedName>
</protein>
<accession>A0A8S9J7E9</accession>
<proteinExistence type="predicted"/>
<reference evidence="3" key="1">
    <citation type="submission" date="2019-12" db="EMBL/GenBank/DDBJ databases">
        <title>Genome sequencing and annotation of Brassica cretica.</title>
        <authorList>
            <person name="Studholme D.J."/>
            <person name="Sarris P.F."/>
        </authorList>
    </citation>
    <scope>NUCLEOTIDE SEQUENCE</scope>
    <source>
        <strain evidence="3">PFS-001/15</strain>
        <tissue evidence="3">Leaf</tissue>
    </source>
</reference>
<evidence type="ECO:0000313" key="4">
    <source>
        <dbReference type="Proteomes" id="UP000712281"/>
    </source>
</evidence>
<name>A0A8S9J7E9_BRACR</name>
<feature type="region of interest" description="Disordered" evidence="1">
    <location>
        <begin position="287"/>
        <end position="319"/>
    </location>
</feature>
<feature type="domain" description="FBD" evidence="2">
    <location>
        <begin position="106"/>
        <end position="173"/>
    </location>
</feature>
<dbReference type="InterPro" id="IPR013101">
    <property type="entry name" value="LRR_PRU1-like"/>
</dbReference>
<evidence type="ECO:0000313" key="3">
    <source>
        <dbReference type="EMBL" id="KAF2577463.1"/>
    </source>
</evidence>
<dbReference type="Pfam" id="PF08387">
    <property type="entry name" value="FBD"/>
    <property type="match status" value="1"/>
</dbReference>
<dbReference type="Proteomes" id="UP000712281">
    <property type="component" value="Unassembled WGS sequence"/>
</dbReference>
<dbReference type="InterPro" id="IPR006566">
    <property type="entry name" value="FBD"/>
</dbReference>
<gene>
    <name evidence="3" type="ORF">F2Q68_00006732</name>
</gene>
<evidence type="ECO:0000256" key="1">
    <source>
        <dbReference type="SAM" id="MobiDB-lite"/>
    </source>
</evidence>
<feature type="compositionally biased region" description="Acidic residues" evidence="1">
    <location>
        <begin position="305"/>
        <end position="319"/>
    </location>
</feature>
<dbReference type="InterPro" id="IPR050232">
    <property type="entry name" value="FBL13/AtMIF1-like"/>
</dbReference>
<dbReference type="Pfam" id="PF07723">
    <property type="entry name" value="LRR_2"/>
    <property type="match status" value="1"/>
</dbReference>
<organism evidence="3 4">
    <name type="scientific">Brassica cretica</name>
    <name type="common">Mustard</name>
    <dbReference type="NCBI Taxonomy" id="69181"/>
    <lineage>
        <taxon>Eukaryota</taxon>
        <taxon>Viridiplantae</taxon>
        <taxon>Streptophyta</taxon>
        <taxon>Embryophyta</taxon>
        <taxon>Tracheophyta</taxon>
        <taxon>Spermatophyta</taxon>
        <taxon>Magnoliopsida</taxon>
        <taxon>eudicotyledons</taxon>
        <taxon>Gunneridae</taxon>
        <taxon>Pentapetalae</taxon>
        <taxon>rosids</taxon>
        <taxon>malvids</taxon>
        <taxon>Brassicales</taxon>
        <taxon>Brassicaceae</taxon>
        <taxon>Brassiceae</taxon>
        <taxon>Brassica</taxon>
    </lineage>
</organism>
<dbReference type="AlphaFoldDB" id="A0A8S9J7E9"/>